<dbReference type="GeneID" id="9046104"/>
<dbReference type="EMBL" id="GG673606">
    <property type="protein sequence ID" value="EER15376.1"/>
    <property type="molecule type" value="Genomic_DNA"/>
</dbReference>
<evidence type="ECO:0000313" key="1">
    <source>
        <dbReference type="EMBL" id="EER15376.1"/>
    </source>
</evidence>
<dbReference type="AlphaFoldDB" id="C5KJP2"/>
<dbReference type="RefSeq" id="XP_002783580.1">
    <property type="nucleotide sequence ID" value="XM_002783534.1"/>
</dbReference>
<dbReference type="OrthoDB" id="421326at2759"/>
<name>C5KJP2_PERM5</name>
<protein>
    <submittedName>
        <fullName evidence="1">Uncharacterized protein</fullName>
    </submittedName>
</protein>
<accession>C5KJP2</accession>
<proteinExistence type="predicted"/>
<dbReference type="OMA" id="CCTDGLY"/>
<organism evidence="2">
    <name type="scientific">Perkinsus marinus (strain ATCC 50983 / TXsc)</name>
    <dbReference type="NCBI Taxonomy" id="423536"/>
    <lineage>
        <taxon>Eukaryota</taxon>
        <taxon>Sar</taxon>
        <taxon>Alveolata</taxon>
        <taxon>Perkinsozoa</taxon>
        <taxon>Perkinsea</taxon>
        <taxon>Perkinsida</taxon>
        <taxon>Perkinsidae</taxon>
        <taxon>Perkinsus</taxon>
    </lineage>
</organism>
<reference evidence="1 2" key="1">
    <citation type="submission" date="2008-07" db="EMBL/GenBank/DDBJ databases">
        <authorList>
            <person name="El-Sayed N."/>
            <person name="Caler E."/>
            <person name="Inman J."/>
            <person name="Amedeo P."/>
            <person name="Hass B."/>
            <person name="Wortman J."/>
        </authorList>
    </citation>
    <scope>NUCLEOTIDE SEQUENCE [LARGE SCALE GENOMIC DNA]</scope>
    <source>
        <strain evidence="2">ATCC 50983 / TXsc</strain>
    </source>
</reference>
<gene>
    <name evidence="1" type="ORF">Pmar_PMAR001428</name>
</gene>
<dbReference type="InParanoid" id="C5KJP2"/>
<dbReference type="Proteomes" id="UP000007800">
    <property type="component" value="Unassembled WGS sequence"/>
</dbReference>
<keyword evidence="2" id="KW-1185">Reference proteome</keyword>
<evidence type="ECO:0000313" key="2">
    <source>
        <dbReference type="Proteomes" id="UP000007800"/>
    </source>
</evidence>
<sequence length="490" mass="54641">MSRLSTVATILGAATASPEGLYCGSGKYWNSLMFKVNETTGTFAASGIADKEGASPWYLSSIPFYMNEEDTAMQVGTKPENRLLYTIGGFGYKLPVFTKLPYDAESQALTLTYNDDEMVCSHDKCPSTLPGHREGFTGPDGAYCCTDGLYWSFIMFRVNATTQTFDVSGIANLPNAAPFYVSDLSYTMNQEDTAMLVDQKPESRELKNIGGFDLPYPIDLDWIEFDAERQQIRTFYGGDYLVCTNSKCPAGSPRSRGRFLADGMYCCSDYNLKSLVFKFDNDTRTFDVSALSMVPGAAPLYISDVHFHFSEDGTKILVDKKSRQLQIGGFGYPVPDWKELDFSPESQTITVTYKDDEMKCTYDQCPAGSPRGLERSLPDGMYCCSGRYWADFFFEFNYAAGTMIMSGMANLPNAAPFHLSDMHFHMKSNNRVIQISEGRSLRRTKLIGGFGYPLPDFKTPLPFSAAENSITLIYRDVAIVCTPEQCLMEE</sequence>